<dbReference type="EMBL" id="VLPO01000076">
    <property type="protein sequence ID" value="KAB1347550.1"/>
    <property type="molecule type" value="Genomic_DNA"/>
</dbReference>
<keyword evidence="2" id="KW-0548">Nucleotidyltransferase</keyword>
<dbReference type="Pfam" id="PF21368">
    <property type="entry name" value="AI2M-like_HNH"/>
    <property type="match status" value="1"/>
</dbReference>
<keyword evidence="2" id="KW-0808">Transferase</keyword>
<gene>
    <name evidence="2" type="ORF">FPG91_27200</name>
</gene>
<protein>
    <submittedName>
        <fullName evidence="2">Group II intron reverse transcriptase/maturase</fullName>
    </submittedName>
</protein>
<evidence type="ECO:0000259" key="1">
    <source>
        <dbReference type="SMART" id="SM00507"/>
    </source>
</evidence>
<organism evidence="2">
    <name type="scientific">Bacillus thuringiensis</name>
    <dbReference type="NCBI Taxonomy" id="1428"/>
    <lineage>
        <taxon>Bacteria</taxon>
        <taxon>Bacillati</taxon>
        <taxon>Bacillota</taxon>
        <taxon>Bacilli</taxon>
        <taxon>Bacillales</taxon>
        <taxon>Bacillaceae</taxon>
        <taxon>Bacillus</taxon>
        <taxon>Bacillus cereus group</taxon>
    </lineage>
</organism>
<sequence length="79" mass="9152">LPNTRHVMSTTKLSDRIKAETCELCGASNVVIHMHHIKKLKNLRAKSNKSYLEKQMIARNRKTIALCKECHMKRHKGEI</sequence>
<reference evidence="2" key="1">
    <citation type="submission" date="2019-07" db="EMBL/GenBank/DDBJ databases">
        <title>Draft genome sequence of Bacillus thuringiensis strain PT02.</title>
        <authorList>
            <person name="Nguyen H."/>
            <person name="Nguyen L.N."/>
            <person name="Nguyen H.T.T."/>
            <person name="Nguyen D.V."/>
            <person name="Le H.T.T."/>
        </authorList>
    </citation>
    <scope>NUCLEOTIDE SEQUENCE</scope>
    <source>
        <strain evidence="2">PT02</strain>
    </source>
</reference>
<dbReference type="InterPro" id="IPR003615">
    <property type="entry name" value="HNH_nuc"/>
</dbReference>
<name>A0A643LPL0_BACTU</name>
<dbReference type="SMART" id="SM00507">
    <property type="entry name" value="HNHc"/>
    <property type="match status" value="1"/>
</dbReference>
<keyword evidence="2" id="KW-0695">RNA-directed DNA polymerase</keyword>
<feature type="domain" description="HNH nuclease" evidence="1">
    <location>
        <begin position="12"/>
        <end position="72"/>
    </location>
</feature>
<dbReference type="AlphaFoldDB" id="A0A643LPL0"/>
<dbReference type="InterPro" id="IPR049030">
    <property type="entry name" value="AI2M-like_HNH"/>
</dbReference>
<comment type="caution">
    <text evidence="2">The sequence shown here is derived from an EMBL/GenBank/DDBJ whole genome shotgun (WGS) entry which is preliminary data.</text>
</comment>
<feature type="non-terminal residue" evidence="2">
    <location>
        <position position="1"/>
    </location>
</feature>
<dbReference type="GO" id="GO:0003964">
    <property type="term" value="F:RNA-directed DNA polymerase activity"/>
    <property type="evidence" value="ECO:0007669"/>
    <property type="project" value="UniProtKB-KW"/>
</dbReference>
<evidence type="ECO:0000313" key="2">
    <source>
        <dbReference type="EMBL" id="KAB1347550.1"/>
    </source>
</evidence>
<proteinExistence type="predicted"/>
<accession>A0A643LPL0</accession>